<organism evidence="1 2">
    <name type="scientific">Halocaridina rubra</name>
    <name type="common">Hawaiian red shrimp</name>
    <dbReference type="NCBI Taxonomy" id="373956"/>
    <lineage>
        <taxon>Eukaryota</taxon>
        <taxon>Metazoa</taxon>
        <taxon>Ecdysozoa</taxon>
        <taxon>Arthropoda</taxon>
        <taxon>Crustacea</taxon>
        <taxon>Multicrustacea</taxon>
        <taxon>Malacostraca</taxon>
        <taxon>Eumalacostraca</taxon>
        <taxon>Eucarida</taxon>
        <taxon>Decapoda</taxon>
        <taxon>Pleocyemata</taxon>
        <taxon>Caridea</taxon>
        <taxon>Atyoidea</taxon>
        <taxon>Atyidae</taxon>
        <taxon>Halocaridina</taxon>
    </lineage>
</organism>
<accession>A0AAN8ZYL9</accession>
<evidence type="ECO:0000313" key="1">
    <source>
        <dbReference type="EMBL" id="KAK7073476.1"/>
    </source>
</evidence>
<dbReference type="AlphaFoldDB" id="A0AAN8ZYL9"/>
<evidence type="ECO:0000313" key="2">
    <source>
        <dbReference type="Proteomes" id="UP001381693"/>
    </source>
</evidence>
<dbReference type="Gene3D" id="1.10.510.10">
    <property type="entry name" value="Transferase(Phosphotransferase) domain 1"/>
    <property type="match status" value="1"/>
</dbReference>
<dbReference type="EMBL" id="JAXCGZ010012718">
    <property type="protein sequence ID" value="KAK7073476.1"/>
    <property type="molecule type" value="Genomic_DNA"/>
</dbReference>
<gene>
    <name evidence="1" type="ORF">SK128_019855</name>
</gene>
<feature type="non-terminal residue" evidence="1">
    <location>
        <position position="1"/>
    </location>
</feature>
<dbReference type="SUPFAM" id="SSF56112">
    <property type="entry name" value="Protein kinase-like (PK-like)"/>
    <property type="match status" value="1"/>
</dbReference>
<name>A0AAN8ZYL9_HALRR</name>
<keyword evidence="2" id="KW-1185">Reference proteome</keyword>
<comment type="caution">
    <text evidence="1">The sequence shown here is derived from an EMBL/GenBank/DDBJ whole genome shotgun (WGS) entry which is preliminary data.</text>
</comment>
<dbReference type="InterPro" id="IPR011009">
    <property type="entry name" value="Kinase-like_dom_sf"/>
</dbReference>
<dbReference type="Proteomes" id="UP001381693">
    <property type="component" value="Unassembled WGS sequence"/>
</dbReference>
<protein>
    <submittedName>
        <fullName evidence="1">Uncharacterized protein</fullName>
    </submittedName>
</protein>
<sequence>KLFTASEDRKPLDLMKICEILRNSNQKSDTDWSGDVRSDEDVSICSGCHQRGICVCLSQAKTDFDQSNKKINFKLESRLLKDQQENTISSPHSKLIKNIMGMSFLSDSKASKSDLISNNYNDAVSDIMDQFFVRKESFGEIGIANSSTTEPLHLISDGNPMRPSKGTVYPTSVYHLLIRFLDPDPEARITAEEALRHPFFKSPLP</sequence>
<proteinExistence type="predicted"/>
<reference evidence="1 2" key="1">
    <citation type="submission" date="2023-11" db="EMBL/GenBank/DDBJ databases">
        <title>Halocaridina rubra genome assembly.</title>
        <authorList>
            <person name="Smith C."/>
        </authorList>
    </citation>
    <scope>NUCLEOTIDE SEQUENCE [LARGE SCALE GENOMIC DNA]</scope>
    <source>
        <strain evidence="1">EP-1</strain>
        <tissue evidence="1">Whole</tissue>
    </source>
</reference>